<accession>A0A2I0SZH9</accession>
<keyword evidence="2" id="KW-0675">Receptor</keyword>
<evidence type="ECO:0000313" key="2">
    <source>
        <dbReference type="EMBL" id="PKU26960.1"/>
    </source>
</evidence>
<gene>
    <name evidence="2" type="ORF">llap_22736</name>
</gene>
<feature type="region of interest" description="Disordered" evidence="1">
    <location>
        <begin position="1"/>
        <end position="64"/>
    </location>
</feature>
<feature type="region of interest" description="Disordered" evidence="1">
    <location>
        <begin position="84"/>
        <end position="123"/>
    </location>
</feature>
<keyword evidence="3" id="KW-1185">Reference proteome</keyword>
<dbReference type="AlphaFoldDB" id="A0A2I0SZH9"/>
<sequence>MAPAWDVPTPNTSDPQGQPWPGFVEPSERFSPAELLIMEPEPGKEMADTPNGDDMPQPSPVAEEPVLVCPSGCEKELPFTYRRQDVLSPVGFPQPGSTSCSGHPPGEEEEEEEEEEEGRGGLHQPLVPIALLISDKPIIIRDPLLEKSVP</sequence>
<evidence type="ECO:0000313" key="3">
    <source>
        <dbReference type="Proteomes" id="UP000233556"/>
    </source>
</evidence>
<reference evidence="3" key="2">
    <citation type="submission" date="2017-12" db="EMBL/GenBank/DDBJ databases">
        <title>Genome sequence of the Bar-tailed Godwit (Limosa lapponica baueri).</title>
        <authorList>
            <person name="Lima N.C.B."/>
            <person name="Parody-Merino A.M."/>
            <person name="Battley P.F."/>
            <person name="Fidler A.E."/>
            <person name="Prosdocimi F."/>
        </authorList>
    </citation>
    <scope>NUCLEOTIDE SEQUENCE [LARGE SCALE GENOMIC DNA]</scope>
</reference>
<name>A0A2I0SZH9_LIMLA</name>
<evidence type="ECO:0000256" key="1">
    <source>
        <dbReference type="SAM" id="MobiDB-lite"/>
    </source>
</evidence>
<dbReference type="EMBL" id="KZ533691">
    <property type="protein sequence ID" value="PKU26960.1"/>
    <property type="molecule type" value="Genomic_DNA"/>
</dbReference>
<reference evidence="3" key="1">
    <citation type="submission" date="2017-11" db="EMBL/GenBank/DDBJ databases">
        <authorList>
            <person name="Lima N.C."/>
            <person name="Parody-Merino A.M."/>
            <person name="Battley P.F."/>
            <person name="Fidler A.E."/>
            <person name="Prosdocimi F."/>
        </authorList>
    </citation>
    <scope>NUCLEOTIDE SEQUENCE [LARGE SCALE GENOMIC DNA]</scope>
</reference>
<organism evidence="2 3">
    <name type="scientific">Limosa lapponica baueri</name>
    <dbReference type="NCBI Taxonomy" id="1758121"/>
    <lineage>
        <taxon>Eukaryota</taxon>
        <taxon>Metazoa</taxon>
        <taxon>Chordata</taxon>
        <taxon>Craniata</taxon>
        <taxon>Vertebrata</taxon>
        <taxon>Euteleostomi</taxon>
        <taxon>Archelosauria</taxon>
        <taxon>Archosauria</taxon>
        <taxon>Dinosauria</taxon>
        <taxon>Saurischia</taxon>
        <taxon>Theropoda</taxon>
        <taxon>Coelurosauria</taxon>
        <taxon>Aves</taxon>
        <taxon>Neognathae</taxon>
        <taxon>Neoaves</taxon>
        <taxon>Charadriiformes</taxon>
        <taxon>Scolopacidae</taxon>
        <taxon>Limosa</taxon>
    </lineage>
</organism>
<dbReference type="Proteomes" id="UP000233556">
    <property type="component" value="Unassembled WGS sequence"/>
</dbReference>
<protein>
    <submittedName>
        <fullName evidence="2">Interleukin-12 receptor subunit beta-1</fullName>
    </submittedName>
</protein>
<feature type="compositionally biased region" description="Acidic residues" evidence="1">
    <location>
        <begin position="107"/>
        <end position="117"/>
    </location>
</feature>
<dbReference type="OrthoDB" id="8945484at2759"/>
<proteinExistence type="predicted"/>